<evidence type="ECO:0000313" key="2">
    <source>
        <dbReference type="Proteomes" id="UP000758603"/>
    </source>
</evidence>
<dbReference type="EMBL" id="JAGPXC010000012">
    <property type="protein sequence ID" value="KAH6644940.1"/>
    <property type="molecule type" value="Genomic_DNA"/>
</dbReference>
<name>A0A9P8RKH6_9PEZI</name>
<dbReference type="OrthoDB" id="2423195at2759"/>
<dbReference type="AlphaFoldDB" id="A0A9P8RKH6"/>
<dbReference type="RefSeq" id="XP_045951454.1">
    <property type="nucleotide sequence ID" value="XM_046108447.1"/>
</dbReference>
<accession>A0A9P8RKH6</accession>
<comment type="caution">
    <text evidence="1">The sequence shown here is derived from an EMBL/GenBank/DDBJ whole genome shotgun (WGS) entry which is preliminary data.</text>
</comment>
<proteinExistence type="predicted"/>
<gene>
    <name evidence="1" type="ORF">BKA67DRAFT_664794</name>
</gene>
<dbReference type="GeneID" id="70137338"/>
<sequence length="156" mass="17931">MTVDFILALQYDEVNVNNDPRIFSNYGHIVRKSSMDGAMDMKTYYMLTEEDNSSAESGHSLPLSMDEVKNKEAKDEELKQEVEHHIGAARELLDFSPGIQVLKTEVNTAETFLRDGVFYEPVPPEESKAVIMSMEKEFLGTGRWYRRVQRPSRHGR</sequence>
<dbReference type="Proteomes" id="UP000758603">
    <property type="component" value="Unassembled WGS sequence"/>
</dbReference>
<organism evidence="1 2">
    <name type="scientific">Truncatella angustata</name>
    <dbReference type="NCBI Taxonomy" id="152316"/>
    <lineage>
        <taxon>Eukaryota</taxon>
        <taxon>Fungi</taxon>
        <taxon>Dikarya</taxon>
        <taxon>Ascomycota</taxon>
        <taxon>Pezizomycotina</taxon>
        <taxon>Sordariomycetes</taxon>
        <taxon>Xylariomycetidae</taxon>
        <taxon>Amphisphaeriales</taxon>
        <taxon>Sporocadaceae</taxon>
        <taxon>Truncatella</taxon>
    </lineage>
</organism>
<reference evidence="1" key="1">
    <citation type="journal article" date="2021" name="Nat. Commun.">
        <title>Genetic determinants of endophytism in the Arabidopsis root mycobiome.</title>
        <authorList>
            <person name="Mesny F."/>
            <person name="Miyauchi S."/>
            <person name="Thiergart T."/>
            <person name="Pickel B."/>
            <person name="Atanasova L."/>
            <person name="Karlsson M."/>
            <person name="Huettel B."/>
            <person name="Barry K.W."/>
            <person name="Haridas S."/>
            <person name="Chen C."/>
            <person name="Bauer D."/>
            <person name="Andreopoulos W."/>
            <person name="Pangilinan J."/>
            <person name="LaButti K."/>
            <person name="Riley R."/>
            <person name="Lipzen A."/>
            <person name="Clum A."/>
            <person name="Drula E."/>
            <person name="Henrissat B."/>
            <person name="Kohler A."/>
            <person name="Grigoriev I.V."/>
            <person name="Martin F.M."/>
            <person name="Hacquard S."/>
        </authorList>
    </citation>
    <scope>NUCLEOTIDE SEQUENCE</scope>
    <source>
        <strain evidence="1">MPI-SDFR-AT-0073</strain>
    </source>
</reference>
<protein>
    <submittedName>
        <fullName evidence="1">Uncharacterized protein</fullName>
    </submittedName>
</protein>
<evidence type="ECO:0000313" key="1">
    <source>
        <dbReference type="EMBL" id="KAH6644940.1"/>
    </source>
</evidence>
<keyword evidence="2" id="KW-1185">Reference proteome</keyword>